<dbReference type="VEuPathDB" id="FungiDB:jhhlp_004731"/>
<comment type="similarity">
    <text evidence="4">Belongs to the ATP-dependent AMP-binding enzyme family.</text>
</comment>
<dbReference type="InterPro" id="IPR045851">
    <property type="entry name" value="AMP-bd_C_sf"/>
</dbReference>
<name>A0A2N3N8C4_9PEZI</name>
<keyword evidence="7" id="KW-0436">Ligase</keyword>
<dbReference type="FunFam" id="3.40.50.12780:FF:000019">
    <property type="entry name" value="Long-chain fatty acid transporter"/>
    <property type="match status" value="1"/>
</dbReference>
<evidence type="ECO:0000256" key="7">
    <source>
        <dbReference type="ARBA" id="ARBA00022598"/>
    </source>
</evidence>
<dbReference type="Gene3D" id="3.40.50.12780">
    <property type="entry name" value="N-terminal domain of ligase-like"/>
    <property type="match status" value="1"/>
</dbReference>
<dbReference type="PROSITE" id="PS00455">
    <property type="entry name" value="AMP_BINDING"/>
    <property type="match status" value="1"/>
</dbReference>
<dbReference type="PANTHER" id="PTHR43107">
    <property type="entry name" value="LONG-CHAIN FATTY ACID TRANSPORT PROTEIN"/>
    <property type="match status" value="1"/>
</dbReference>
<sequence>MPLPLTIAAPAAIAGLSYINARTSFWYDWLLIRSLAPAALSSRYREMRDRLNPFYVLESNAQSSSTSKIPFLKFEGKEYTYAQVYDIALRYGTWLRQKHGVKPQDIVAMDFENSDTFVFLWMGIWSLGAKPAFMNYNLSGTTLTHCVKTSNASLLLVDPNVVSKVTDDVRKDLAHVRIVELTPDVEREILATEPERRPDSERTEAKGHGLAILIYTSGTTGLPKPAIVSWTKCISGAGFVSRWLGWRPGDVFYTAMPLYHSSAAILGLLNTLEAGRTIAIGRKFSSSRFWDEVRAADATMIQYVGEMCRYLLKAPAQIDKETGDNLDKKHRVRTAFGNGLRPDVWADFKDRFGIDAIGEFYAATEAPLATFNFSRNDHSMGAVGRNGWLYDAVMNFRVALVEVDMDLDTPWRDTKSGFCKKVTPGQPGELLFKLPKDTETKFQGYYNNTKATNSKIMRDVFSKGDAWFRTGDLVIWDKDGRVFFADRIGDTFRWKSENVSTAEVGQILGSHPAVHEANVYGVQLPHHDGRAGCAAVVLSGPPDEVLMRSIGEHVTRTLPSYARPIFLRLMPEMETTGTHKHQKHNLRTQGVDPSKVDLSTVYWLQDREYVPFKEKNWKMIVEGAAKL</sequence>
<feature type="domain" description="AMP-dependent synthetase/ligase" evidence="20">
    <location>
        <begin position="65"/>
        <end position="445"/>
    </location>
</feature>
<evidence type="ECO:0000256" key="14">
    <source>
        <dbReference type="ARBA" id="ARBA00023136"/>
    </source>
</evidence>
<evidence type="ECO:0000256" key="9">
    <source>
        <dbReference type="ARBA" id="ARBA00022692"/>
    </source>
</evidence>
<dbReference type="InterPro" id="IPR000873">
    <property type="entry name" value="AMP-dep_synth/lig_dom"/>
</dbReference>
<dbReference type="InParanoid" id="A0A2N3N8C4"/>
<reference evidence="22 23" key="1">
    <citation type="journal article" date="2017" name="G3 (Bethesda)">
        <title>First Draft Genome Sequence of the Pathogenic Fungus Lomentospora prolificans (Formerly Scedosporium prolificans).</title>
        <authorList>
            <person name="Luo R."/>
            <person name="Zimin A."/>
            <person name="Workman R."/>
            <person name="Fan Y."/>
            <person name="Pertea G."/>
            <person name="Grossman N."/>
            <person name="Wear M.P."/>
            <person name="Jia B."/>
            <person name="Miller H."/>
            <person name="Casadevall A."/>
            <person name="Timp W."/>
            <person name="Zhang S.X."/>
            <person name="Salzberg S.L."/>
        </authorList>
    </citation>
    <scope>NUCLEOTIDE SEQUENCE [LARGE SCALE GENOMIC DNA]</scope>
    <source>
        <strain evidence="22 23">JHH-5317</strain>
    </source>
</reference>
<organism evidence="22 23">
    <name type="scientific">Lomentospora prolificans</name>
    <dbReference type="NCBI Taxonomy" id="41688"/>
    <lineage>
        <taxon>Eukaryota</taxon>
        <taxon>Fungi</taxon>
        <taxon>Dikarya</taxon>
        <taxon>Ascomycota</taxon>
        <taxon>Pezizomycotina</taxon>
        <taxon>Sordariomycetes</taxon>
        <taxon>Hypocreomycetidae</taxon>
        <taxon>Microascales</taxon>
        <taxon>Microascaceae</taxon>
        <taxon>Lomentospora</taxon>
    </lineage>
</organism>
<keyword evidence="8" id="KW-0551">Lipid droplet</keyword>
<accession>A0A2N3N8C4</accession>
<keyword evidence="6" id="KW-1003">Cell membrane</keyword>
<comment type="caution">
    <text evidence="22">The sequence shown here is derived from an EMBL/GenBank/DDBJ whole genome shotgun (WGS) entry which is preliminary data.</text>
</comment>
<keyword evidence="10" id="KW-0547">Nucleotide-binding</keyword>
<evidence type="ECO:0000256" key="16">
    <source>
        <dbReference type="ARBA" id="ARBA00051585"/>
    </source>
</evidence>
<comment type="catalytic activity">
    <reaction evidence="16">
        <text>a very long-chain fatty acid + ATP + CoA = a very long-chain fatty acyl-CoA + AMP + diphosphate</text>
        <dbReference type="Rhea" id="RHEA:54536"/>
        <dbReference type="ChEBI" id="CHEBI:30616"/>
        <dbReference type="ChEBI" id="CHEBI:33019"/>
        <dbReference type="ChEBI" id="CHEBI:57287"/>
        <dbReference type="ChEBI" id="CHEBI:58950"/>
        <dbReference type="ChEBI" id="CHEBI:138261"/>
        <dbReference type="ChEBI" id="CHEBI:456215"/>
    </reaction>
</comment>
<evidence type="ECO:0000259" key="20">
    <source>
        <dbReference type="Pfam" id="PF00501"/>
    </source>
</evidence>
<evidence type="ECO:0000256" key="1">
    <source>
        <dbReference type="ARBA" id="ARBA00004502"/>
    </source>
</evidence>
<evidence type="ECO:0000313" key="23">
    <source>
        <dbReference type="Proteomes" id="UP000233524"/>
    </source>
</evidence>
<dbReference type="GO" id="GO:0005811">
    <property type="term" value="C:lipid droplet"/>
    <property type="evidence" value="ECO:0007669"/>
    <property type="project" value="UniProtKB-SubCell"/>
</dbReference>
<dbReference type="GO" id="GO:0005324">
    <property type="term" value="F:long-chain fatty acid transmembrane transporter activity"/>
    <property type="evidence" value="ECO:0007669"/>
    <property type="project" value="TreeGrafter"/>
</dbReference>
<evidence type="ECO:0000256" key="18">
    <source>
        <dbReference type="ARBA" id="ARBA00068795"/>
    </source>
</evidence>
<dbReference type="InterPro" id="IPR020845">
    <property type="entry name" value="AMP-binding_CS"/>
</dbReference>
<keyword evidence="14" id="KW-0472">Membrane</keyword>
<evidence type="ECO:0000256" key="6">
    <source>
        <dbReference type="ARBA" id="ARBA00022475"/>
    </source>
</evidence>
<dbReference type="GO" id="GO:0009898">
    <property type="term" value="C:cytoplasmic side of plasma membrane"/>
    <property type="evidence" value="ECO:0007669"/>
    <property type="project" value="TreeGrafter"/>
</dbReference>
<proteinExistence type="inferred from homology"/>
<dbReference type="FunCoup" id="A0A2N3N8C4">
    <property type="interactions" value="135"/>
</dbReference>
<dbReference type="InterPro" id="IPR025110">
    <property type="entry name" value="AMP-bd_C"/>
</dbReference>
<dbReference type="FunFam" id="3.30.300.30:FF:000002">
    <property type="entry name" value="Long-chain fatty acid transport protein 1"/>
    <property type="match status" value="1"/>
</dbReference>
<dbReference type="Gene3D" id="3.30.300.30">
    <property type="match status" value="1"/>
</dbReference>
<dbReference type="EMBL" id="NLAX01000094">
    <property type="protein sequence ID" value="PKS08678.1"/>
    <property type="molecule type" value="Genomic_DNA"/>
</dbReference>
<evidence type="ECO:0000256" key="5">
    <source>
        <dbReference type="ARBA" id="ARBA00022448"/>
    </source>
</evidence>
<dbReference type="PANTHER" id="PTHR43107:SF15">
    <property type="entry name" value="FATTY ACID TRANSPORT PROTEIN 3, ISOFORM A"/>
    <property type="match status" value="1"/>
</dbReference>
<evidence type="ECO:0000313" key="22">
    <source>
        <dbReference type="EMBL" id="PKS08678.1"/>
    </source>
</evidence>
<evidence type="ECO:0000256" key="4">
    <source>
        <dbReference type="ARBA" id="ARBA00006432"/>
    </source>
</evidence>
<dbReference type="GO" id="GO:0005778">
    <property type="term" value="C:peroxisomal membrane"/>
    <property type="evidence" value="ECO:0007669"/>
    <property type="project" value="UniProtKB-SubCell"/>
</dbReference>
<evidence type="ECO:0000256" key="12">
    <source>
        <dbReference type="ARBA" id="ARBA00022989"/>
    </source>
</evidence>
<keyword evidence="15" id="KW-0576">Peroxisome</keyword>
<dbReference type="GO" id="GO:0004467">
    <property type="term" value="F:long-chain fatty acid-CoA ligase activity"/>
    <property type="evidence" value="ECO:0007669"/>
    <property type="project" value="TreeGrafter"/>
</dbReference>
<dbReference type="OrthoDB" id="10253869at2759"/>
<dbReference type="InterPro" id="IPR042099">
    <property type="entry name" value="ANL_N_sf"/>
</dbReference>
<evidence type="ECO:0000256" key="19">
    <source>
        <dbReference type="ARBA" id="ARBA00078285"/>
    </source>
</evidence>
<keyword evidence="9" id="KW-0812">Transmembrane</keyword>
<feature type="domain" description="AMP-binding enzyme C-terminal" evidence="21">
    <location>
        <begin position="503"/>
        <end position="580"/>
    </location>
</feature>
<dbReference type="SUPFAM" id="SSF56801">
    <property type="entry name" value="Acetyl-CoA synthetase-like"/>
    <property type="match status" value="1"/>
</dbReference>
<keyword evidence="23" id="KW-1185">Reference proteome</keyword>
<evidence type="ECO:0000256" key="3">
    <source>
        <dbReference type="ARBA" id="ARBA00004651"/>
    </source>
</evidence>
<evidence type="ECO:0000256" key="15">
    <source>
        <dbReference type="ARBA" id="ARBA00023140"/>
    </source>
</evidence>
<keyword evidence="12" id="KW-1133">Transmembrane helix</keyword>
<protein>
    <recommendedName>
        <fullName evidence="18">Very long-chain fatty acid transport protein</fullName>
    </recommendedName>
    <alternativeName>
        <fullName evidence="19">Very-long-chain acyl-CoA synthetase</fullName>
    </alternativeName>
</protein>
<evidence type="ECO:0000256" key="17">
    <source>
        <dbReference type="ARBA" id="ARBA00060276"/>
    </source>
</evidence>
<dbReference type="Proteomes" id="UP000233524">
    <property type="component" value="Unassembled WGS sequence"/>
</dbReference>
<dbReference type="STRING" id="41688.A0A2N3N8C4"/>
<dbReference type="AlphaFoldDB" id="A0A2N3N8C4"/>
<evidence type="ECO:0000256" key="2">
    <source>
        <dbReference type="ARBA" id="ARBA00004585"/>
    </source>
</evidence>
<comment type="subcellular location">
    <subcellularLocation>
        <location evidence="3">Cell membrane</location>
        <topology evidence="3">Multi-pass membrane protein</topology>
    </subcellularLocation>
    <subcellularLocation>
        <location evidence="1">Lipid droplet</location>
    </subcellularLocation>
    <subcellularLocation>
        <location evidence="2">Peroxisome membrane</location>
        <topology evidence="2">Multi-pass membrane protein</topology>
    </subcellularLocation>
</comment>
<evidence type="ECO:0000256" key="10">
    <source>
        <dbReference type="ARBA" id="ARBA00022741"/>
    </source>
</evidence>
<evidence type="ECO:0000256" key="8">
    <source>
        <dbReference type="ARBA" id="ARBA00022677"/>
    </source>
</evidence>
<keyword evidence="5" id="KW-0813">Transport</keyword>
<dbReference type="Pfam" id="PF13193">
    <property type="entry name" value="AMP-binding_C"/>
    <property type="match status" value="1"/>
</dbReference>
<dbReference type="GO" id="GO:0044539">
    <property type="term" value="P:long-chain fatty acid import into cell"/>
    <property type="evidence" value="ECO:0007669"/>
    <property type="project" value="TreeGrafter"/>
</dbReference>
<keyword evidence="13" id="KW-0445">Lipid transport</keyword>
<dbReference type="Pfam" id="PF00501">
    <property type="entry name" value="AMP-binding"/>
    <property type="match status" value="1"/>
</dbReference>
<evidence type="ECO:0000256" key="13">
    <source>
        <dbReference type="ARBA" id="ARBA00023055"/>
    </source>
</evidence>
<gene>
    <name evidence="22" type="ORF">jhhlp_004731</name>
</gene>
<comment type="function">
    <text evidence="17">Acyl-CoA synthetase required for both the import of long chain fatty acids (LCFAs) (C14-C18) and the activation very long chain fatty acids (VLCFAs) (C20-C26) by esterification of the fatty acids into metabolically active CoA-thioesters for subsequent degradation or incorporation into phospholipids. The transport and fatty acyl-CoA synthetase activities are genetically separable and are thus independent activities. Esterifies VLCFAs in the peroxisome matrix. The VLCFAs are actively transported into peroxisomes by a PXA1-PXA2 heterodimeric transporter in the peroxisomal membrane.</text>
</comment>
<keyword evidence="11" id="KW-0067">ATP-binding</keyword>
<dbReference type="GO" id="GO:0005524">
    <property type="term" value="F:ATP binding"/>
    <property type="evidence" value="ECO:0007669"/>
    <property type="project" value="UniProtKB-KW"/>
</dbReference>
<evidence type="ECO:0000256" key="11">
    <source>
        <dbReference type="ARBA" id="ARBA00022840"/>
    </source>
</evidence>
<evidence type="ECO:0000259" key="21">
    <source>
        <dbReference type="Pfam" id="PF13193"/>
    </source>
</evidence>